<dbReference type="InterPro" id="IPR036249">
    <property type="entry name" value="Thioredoxin-like_sf"/>
</dbReference>
<dbReference type="SUPFAM" id="SSF52833">
    <property type="entry name" value="Thioredoxin-like"/>
    <property type="match status" value="1"/>
</dbReference>
<dbReference type="Proteomes" id="UP000291106">
    <property type="component" value="Chromosome"/>
</dbReference>
<evidence type="ECO:0000313" key="2">
    <source>
        <dbReference type="EMBL" id="QBF84341.1"/>
    </source>
</evidence>
<feature type="domain" description="GST N-terminal" evidence="1">
    <location>
        <begin position="43"/>
        <end position="117"/>
    </location>
</feature>
<sequence>MFIIRWILGRIILFFDFVFSPKKRQRPVTEQQRIDQATQSLSLYQYKACPFCVKVRREMRRQSLNITTIDAKQEQNKNELETQGGKLQVPCLKIVEDGQTQWLYESSEIIGYLNQKFA</sequence>
<reference evidence="2 3" key="1">
    <citation type="submission" date="2019-02" db="EMBL/GenBank/DDBJ databases">
        <title>Shewanella sp. D4-2 isolated from Dokdo Island.</title>
        <authorList>
            <person name="Baek K."/>
        </authorList>
    </citation>
    <scope>NUCLEOTIDE SEQUENCE [LARGE SCALE GENOMIC DNA]</scope>
    <source>
        <strain evidence="2 3">D4-2</strain>
    </source>
</reference>
<name>A0A411PLF1_9GAMM</name>
<dbReference type="AlphaFoldDB" id="A0A411PLF1"/>
<dbReference type="Pfam" id="PF13417">
    <property type="entry name" value="GST_N_3"/>
    <property type="match status" value="1"/>
</dbReference>
<dbReference type="PROSITE" id="PS51354">
    <property type="entry name" value="GLUTAREDOXIN_2"/>
    <property type="match status" value="1"/>
</dbReference>
<accession>A0A411PLF1</accession>
<dbReference type="RefSeq" id="WP_130602355.1">
    <property type="nucleotide sequence ID" value="NZ_CP036200.1"/>
</dbReference>
<dbReference type="Gene3D" id="3.40.30.10">
    <property type="entry name" value="Glutaredoxin"/>
    <property type="match status" value="1"/>
</dbReference>
<organism evidence="2 3">
    <name type="scientific">Shewanella maritima</name>
    <dbReference type="NCBI Taxonomy" id="2520507"/>
    <lineage>
        <taxon>Bacteria</taxon>
        <taxon>Pseudomonadati</taxon>
        <taxon>Pseudomonadota</taxon>
        <taxon>Gammaproteobacteria</taxon>
        <taxon>Alteromonadales</taxon>
        <taxon>Shewanellaceae</taxon>
        <taxon>Shewanella</taxon>
    </lineage>
</organism>
<dbReference type="InterPro" id="IPR004045">
    <property type="entry name" value="Glutathione_S-Trfase_N"/>
</dbReference>
<keyword evidence="3" id="KW-1185">Reference proteome</keyword>
<dbReference type="EMBL" id="CP036200">
    <property type="protein sequence ID" value="QBF84341.1"/>
    <property type="molecule type" value="Genomic_DNA"/>
</dbReference>
<proteinExistence type="predicted"/>
<evidence type="ECO:0000313" key="3">
    <source>
        <dbReference type="Proteomes" id="UP000291106"/>
    </source>
</evidence>
<protein>
    <submittedName>
        <fullName evidence="2">Glutaredoxin</fullName>
    </submittedName>
</protein>
<dbReference type="KEGG" id="smai:EXU30_17935"/>
<dbReference type="OrthoDB" id="9793736at2"/>
<evidence type="ECO:0000259" key="1">
    <source>
        <dbReference type="Pfam" id="PF13417"/>
    </source>
</evidence>
<gene>
    <name evidence="2" type="ORF">EXU30_17935</name>
</gene>